<dbReference type="EMBL" id="LSRX01002557">
    <property type="protein sequence ID" value="OLP75349.1"/>
    <property type="molecule type" value="Genomic_DNA"/>
</dbReference>
<dbReference type="AlphaFoldDB" id="A0A1Q9BXE5"/>
<gene>
    <name evidence="2" type="ORF">AK812_SmicGene44869</name>
</gene>
<organism evidence="2 3">
    <name type="scientific">Symbiodinium microadriaticum</name>
    <name type="common">Dinoflagellate</name>
    <name type="synonym">Zooxanthella microadriatica</name>
    <dbReference type="NCBI Taxonomy" id="2951"/>
    <lineage>
        <taxon>Eukaryota</taxon>
        <taxon>Sar</taxon>
        <taxon>Alveolata</taxon>
        <taxon>Dinophyceae</taxon>
        <taxon>Suessiales</taxon>
        <taxon>Symbiodiniaceae</taxon>
        <taxon>Symbiodinium</taxon>
    </lineage>
</organism>
<feature type="compositionally biased region" description="Polar residues" evidence="1">
    <location>
        <begin position="31"/>
        <end position="45"/>
    </location>
</feature>
<feature type="compositionally biased region" description="Low complexity" evidence="1">
    <location>
        <begin position="1"/>
        <end position="17"/>
    </location>
</feature>
<proteinExistence type="predicted"/>
<sequence>MVCALPSPALAASSSLPRAEPPKRSPLLSLYASTVRTTAADSSASMDRAQEAEHTSPSRGAWRLRRQLLGLDPRKLLAEPSALPLQDTLTRAEAPEVLC</sequence>
<dbReference type="Proteomes" id="UP000186817">
    <property type="component" value="Unassembled WGS sequence"/>
</dbReference>
<keyword evidence="3" id="KW-1185">Reference proteome</keyword>
<feature type="region of interest" description="Disordered" evidence="1">
    <location>
        <begin position="1"/>
        <end position="59"/>
    </location>
</feature>
<accession>A0A1Q9BXE5</accession>
<dbReference type="OrthoDB" id="10436485at2759"/>
<protein>
    <submittedName>
        <fullName evidence="2">Uncharacterized protein</fullName>
    </submittedName>
</protein>
<evidence type="ECO:0000256" key="1">
    <source>
        <dbReference type="SAM" id="MobiDB-lite"/>
    </source>
</evidence>
<evidence type="ECO:0000313" key="2">
    <source>
        <dbReference type="EMBL" id="OLP75349.1"/>
    </source>
</evidence>
<name>A0A1Q9BXE5_SYMMI</name>
<comment type="caution">
    <text evidence="2">The sequence shown here is derived from an EMBL/GenBank/DDBJ whole genome shotgun (WGS) entry which is preliminary data.</text>
</comment>
<evidence type="ECO:0000313" key="3">
    <source>
        <dbReference type="Proteomes" id="UP000186817"/>
    </source>
</evidence>
<reference evidence="2 3" key="1">
    <citation type="submission" date="2016-02" db="EMBL/GenBank/DDBJ databases">
        <title>Genome analysis of coral dinoflagellate symbionts highlights evolutionary adaptations to a symbiotic lifestyle.</title>
        <authorList>
            <person name="Aranda M."/>
            <person name="Li Y."/>
            <person name="Liew Y.J."/>
            <person name="Baumgarten S."/>
            <person name="Simakov O."/>
            <person name="Wilson M."/>
            <person name="Piel J."/>
            <person name="Ashoor H."/>
            <person name="Bougouffa S."/>
            <person name="Bajic V.B."/>
            <person name="Ryu T."/>
            <person name="Ravasi T."/>
            <person name="Bayer T."/>
            <person name="Micklem G."/>
            <person name="Kim H."/>
            <person name="Bhak J."/>
            <person name="Lajeunesse T.C."/>
            <person name="Voolstra C.R."/>
        </authorList>
    </citation>
    <scope>NUCLEOTIDE SEQUENCE [LARGE SCALE GENOMIC DNA]</scope>
    <source>
        <strain evidence="2 3">CCMP2467</strain>
    </source>
</reference>